<organism evidence="2 3">
    <name type="scientific">Prunus dulcis</name>
    <name type="common">Almond</name>
    <name type="synonym">Amygdalus dulcis</name>
    <dbReference type="NCBI Taxonomy" id="3755"/>
    <lineage>
        <taxon>Eukaryota</taxon>
        <taxon>Viridiplantae</taxon>
        <taxon>Streptophyta</taxon>
        <taxon>Embryophyta</taxon>
        <taxon>Tracheophyta</taxon>
        <taxon>Spermatophyta</taxon>
        <taxon>Magnoliopsida</taxon>
        <taxon>eudicotyledons</taxon>
        <taxon>Gunneridae</taxon>
        <taxon>Pentapetalae</taxon>
        <taxon>rosids</taxon>
        <taxon>fabids</taxon>
        <taxon>Rosales</taxon>
        <taxon>Rosaceae</taxon>
        <taxon>Amygdaloideae</taxon>
        <taxon>Amygdaleae</taxon>
        <taxon>Prunus</taxon>
    </lineage>
</organism>
<dbReference type="InParanoid" id="A0A5E4GC19"/>
<proteinExistence type="predicted"/>
<dbReference type="AlphaFoldDB" id="A0A5E4GC19"/>
<evidence type="ECO:0000313" key="2">
    <source>
        <dbReference type="EMBL" id="VVA37307.1"/>
    </source>
</evidence>
<evidence type="ECO:0000313" key="3">
    <source>
        <dbReference type="Proteomes" id="UP000327085"/>
    </source>
</evidence>
<dbReference type="EMBL" id="CABIKO010000525">
    <property type="protein sequence ID" value="VVA37307.1"/>
    <property type="molecule type" value="Genomic_DNA"/>
</dbReference>
<feature type="region of interest" description="Disordered" evidence="1">
    <location>
        <begin position="90"/>
        <end position="112"/>
    </location>
</feature>
<dbReference type="Proteomes" id="UP000327085">
    <property type="component" value="Unassembled WGS sequence"/>
</dbReference>
<reference evidence="3" key="1">
    <citation type="journal article" date="2020" name="Plant J.">
        <title>Transposons played a major role in the diversification between the closely related almond and peach genomes: results from the almond genome sequence.</title>
        <authorList>
            <person name="Alioto T."/>
            <person name="Alexiou K.G."/>
            <person name="Bardil A."/>
            <person name="Barteri F."/>
            <person name="Castanera R."/>
            <person name="Cruz F."/>
            <person name="Dhingra A."/>
            <person name="Duval H."/>
            <person name="Fernandez I Marti A."/>
            <person name="Frias L."/>
            <person name="Galan B."/>
            <person name="Garcia J.L."/>
            <person name="Howad W."/>
            <person name="Gomez-Garrido J."/>
            <person name="Gut M."/>
            <person name="Julca I."/>
            <person name="Morata J."/>
            <person name="Puigdomenech P."/>
            <person name="Ribeca P."/>
            <person name="Rubio Cabetas M.J."/>
            <person name="Vlasova A."/>
            <person name="Wirthensohn M."/>
            <person name="Garcia-Mas J."/>
            <person name="Gabaldon T."/>
            <person name="Casacuberta J.M."/>
            <person name="Arus P."/>
        </authorList>
    </citation>
    <scope>NUCLEOTIDE SEQUENCE [LARGE SCALE GENOMIC DNA]</scope>
    <source>
        <strain evidence="3">cv. Texas</strain>
    </source>
</reference>
<feature type="compositionally biased region" description="Polar residues" evidence="1">
    <location>
        <begin position="103"/>
        <end position="112"/>
    </location>
</feature>
<evidence type="ECO:0000256" key="1">
    <source>
        <dbReference type="SAM" id="MobiDB-lite"/>
    </source>
</evidence>
<name>A0A5E4GC19_PRUDU</name>
<gene>
    <name evidence="2" type="ORF">ALMOND_2B010610</name>
</gene>
<sequence length="112" mass="12208">MSSHLFGYSVAQSAAATLSSVHTSRALTDLTLRCLSESYPSTFATDDHSRIFMSSYLFEYGTAQSAAAALSNVYTSRALTDLTLRCLSESYPSTSANDDHNRSSSISLRHRI</sequence>
<dbReference type="Gramene" id="VVA37307">
    <property type="protein sequence ID" value="VVA37307"/>
    <property type="gene ID" value="Prudul26B010610"/>
</dbReference>
<accession>A0A5E4GC19</accession>
<protein>
    <submittedName>
        <fullName evidence="2">PREDICTED: zinc finger CCCH domain-containing 37 isoform</fullName>
    </submittedName>
</protein>